<dbReference type="RefSeq" id="WP_094454079.1">
    <property type="nucleotide sequence ID" value="NZ_NOXU01000022.1"/>
</dbReference>
<evidence type="ECO:0000313" key="4">
    <source>
        <dbReference type="Proteomes" id="UP000216998"/>
    </source>
</evidence>
<name>A0A255Z4S2_9PROT</name>
<evidence type="ECO:0000256" key="1">
    <source>
        <dbReference type="ARBA" id="ARBA00023125"/>
    </source>
</evidence>
<evidence type="ECO:0000313" key="3">
    <source>
        <dbReference type="EMBL" id="OYQ36456.1"/>
    </source>
</evidence>
<feature type="domain" description="HTH cro/C1-type" evidence="2">
    <location>
        <begin position="36"/>
        <end position="90"/>
    </location>
</feature>
<dbReference type="InterPro" id="IPR001387">
    <property type="entry name" value="Cro/C1-type_HTH"/>
</dbReference>
<dbReference type="PANTHER" id="PTHR46797:SF1">
    <property type="entry name" value="METHYLPHOSPHONATE SYNTHASE"/>
    <property type="match status" value="1"/>
</dbReference>
<dbReference type="PANTHER" id="PTHR46797">
    <property type="entry name" value="HTH-TYPE TRANSCRIPTIONAL REGULATOR"/>
    <property type="match status" value="1"/>
</dbReference>
<dbReference type="InterPro" id="IPR010982">
    <property type="entry name" value="Lambda_DNA-bd_dom_sf"/>
</dbReference>
<accession>A0A255Z4S2</accession>
<keyword evidence="4" id="KW-1185">Reference proteome</keyword>
<keyword evidence="1" id="KW-0238">DNA-binding</keyword>
<organism evidence="3 4">
    <name type="scientific">Niveispirillum lacus</name>
    <dbReference type="NCBI Taxonomy" id="1981099"/>
    <lineage>
        <taxon>Bacteria</taxon>
        <taxon>Pseudomonadati</taxon>
        <taxon>Pseudomonadota</taxon>
        <taxon>Alphaproteobacteria</taxon>
        <taxon>Rhodospirillales</taxon>
        <taxon>Azospirillaceae</taxon>
        <taxon>Niveispirillum</taxon>
    </lineage>
</organism>
<comment type="caution">
    <text evidence="3">The sequence shown here is derived from an EMBL/GenBank/DDBJ whole genome shotgun (WGS) entry which is preliminary data.</text>
</comment>
<dbReference type="SUPFAM" id="SSF47413">
    <property type="entry name" value="lambda repressor-like DNA-binding domains"/>
    <property type="match status" value="1"/>
</dbReference>
<dbReference type="AlphaFoldDB" id="A0A255Z4S2"/>
<dbReference type="PROSITE" id="PS50943">
    <property type="entry name" value="HTH_CROC1"/>
    <property type="match status" value="1"/>
</dbReference>
<dbReference type="Pfam" id="PF01381">
    <property type="entry name" value="HTH_3"/>
    <property type="match status" value="1"/>
</dbReference>
<reference evidence="3 4" key="1">
    <citation type="submission" date="2017-07" db="EMBL/GenBank/DDBJ databases">
        <title>Niveispirillum cyanobacteriorum sp. nov., isolated from cyanobacterial aggregates in a eutrophic lake.</title>
        <authorList>
            <person name="Cai H."/>
        </authorList>
    </citation>
    <scope>NUCLEOTIDE SEQUENCE [LARGE SCALE GENOMIC DNA]</scope>
    <source>
        <strain evidence="4">TH1-14</strain>
    </source>
</reference>
<evidence type="ECO:0000259" key="2">
    <source>
        <dbReference type="PROSITE" id="PS50943"/>
    </source>
</evidence>
<dbReference type="EMBL" id="NOXU01000022">
    <property type="protein sequence ID" value="OYQ36456.1"/>
    <property type="molecule type" value="Genomic_DNA"/>
</dbReference>
<sequence length="158" mass="17877">MLEKRNPPKVGLAQAYSLSKRGEGPNPIDIHVGQRLRLRRTLLGLSQETLGEAVGITFQQLQKYERGANRISASRLFNLSQVMGVPVTFFFDDLPAPESTLVPEDQPSETQEFESMARRETLELVRAYYRIPEESVRRRTFELVKTLAGDPEDSTKAV</sequence>
<dbReference type="Gene3D" id="1.10.260.40">
    <property type="entry name" value="lambda repressor-like DNA-binding domains"/>
    <property type="match status" value="1"/>
</dbReference>
<dbReference type="Proteomes" id="UP000216998">
    <property type="component" value="Unassembled WGS sequence"/>
</dbReference>
<dbReference type="GO" id="GO:0003677">
    <property type="term" value="F:DNA binding"/>
    <property type="evidence" value="ECO:0007669"/>
    <property type="project" value="UniProtKB-KW"/>
</dbReference>
<dbReference type="GO" id="GO:0003700">
    <property type="term" value="F:DNA-binding transcription factor activity"/>
    <property type="evidence" value="ECO:0007669"/>
    <property type="project" value="TreeGrafter"/>
</dbReference>
<dbReference type="GO" id="GO:0005829">
    <property type="term" value="C:cytosol"/>
    <property type="evidence" value="ECO:0007669"/>
    <property type="project" value="TreeGrafter"/>
</dbReference>
<gene>
    <name evidence="3" type="ORF">CHU95_04320</name>
</gene>
<dbReference type="SMART" id="SM00530">
    <property type="entry name" value="HTH_XRE"/>
    <property type="match status" value="1"/>
</dbReference>
<dbReference type="InterPro" id="IPR050807">
    <property type="entry name" value="TransReg_Diox_bact_type"/>
</dbReference>
<dbReference type="OrthoDB" id="9797172at2"/>
<protein>
    <submittedName>
        <fullName evidence="3">Transcriptional regulator</fullName>
    </submittedName>
</protein>
<proteinExistence type="predicted"/>
<dbReference type="CDD" id="cd00093">
    <property type="entry name" value="HTH_XRE"/>
    <property type="match status" value="1"/>
</dbReference>